<protein>
    <recommendedName>
        <fullName evidence="3">RNase H type-1 domain-containing protein</fullName>
    </recommendedName>
</protein>
<organism evidence="1 2">
    <name type="scientific">Exocentrus adspersus</name>
    <dbReference type="NCBI Taxonomy" id="1586481"/>
    <lineage>
        <taxon>Eukaryota</taxon>
        <taxon>Metazoa</taxon>
        <taxon>Ecdysozoa</taxon>
        <taxon>Arthropoda</taxon>
        <taxon>Hexapoda</taxon>
        <taxon>Insecta</taxon>
        <taxon>Pterygota</taxon>
        <taxon>Neoptera</taxon>
        <taxon>Endopterygota</taxon>
        <taxon>Coleoptera</taxon>
        <taxon>Polyphaga</taxon>
        <taxon>Cucujiformia</taxon>
        <taxon>Chrysomeloidea</taxon>
        <taxon>Cerambycidae</taxon>
        <taxon>Lamiinae</taxon>
        <taxon>Acanthocinini</taxon>
        <taxon>Exocentrus</taxon>
    </lineage>
</organism>
<dbReference type="AlphaFoldDB" id="A0AAV8VWV8"/>
<proteinExistence type="predicted"/>
<dbReference type="InterPro" id="IPR012337">
    <property type="entry name" value="RNaseH-like_sf"/>
</dbReference>
<evidence type="ECO:0000313" key="1">
    <source>
        <dbReference type="EMBL" id="KAJ8918841.1"/>
    </source>
</evidence>
<evidence type="ECO:0000313" key="2">
    <source>
        <dbReference type="Proteomes" id="UP001159042"/>
    </source>
</evidence>
<reference evidence="1 2" key="1">
    <citation type="journal article" date="2023" name="Insect Mol. Biol.">
        <title>Genome sequencing provides insights into the evolution of gene families encoding plant cell wall-degrading enzymes in longhorned beetles.</title>
        <authorList>
            <person name="Shin N.R."/>
            <person name="Okamura Y."/>
            <person name="Kirsch R."/>
            <person name="Pauchet Y."/>
        </authorList>
    </citation>
    <scope>NUCLEOTIDE SEQUENCE [LARGE SCALE GENOMIC DNA]</scope>
    <source>
        <strain evidence="1">EAD_L_NR</strain>
    </source>
</reference>
<comment type="caution">
    <text evidence="1">The sequence shown here is derived from an EMBL/GenBank/DDBJ whole genome shotgun (WGS) entry which is preliminary data.</text>
</comment>
<dbReference type="Proteomes" id="UP001159042">
    <property type="component" value="Unassembled WGS sequence"/>
</dbReference>
<sequence length="70" mass="7955">MLVQECGDALKSLARQKELVLVWFPGQMGILRNERADQLVRLGSGEPLRGWNQSLGYREEVLSVDRPTED</sequence>
<gene>
    <name evidence="1" type="ORF">NQ315_011127</name>
</gene>
<evidence type="ECO:0008006" key="3">
    <source>
        <dbReference type="Google" id="ProtNLM"/>
    </source>
</evidence>
<accession>A0AAV8VWV8</accession>
<name>A0AAV8VWV8_9CUCU</name>
<keyword evidence="2" id="KW-1185">Reference proteome</keyword>
<dbReference type="SUPFAM" id="SSF53098">
    <property type="entry name" value="Ribonuclease H-like"/>
    <property type="match status" value="1"/>
</dbReference>
<dbReference type="EMBL" id="JANEYG010000022">
    <property type="protein sequence ID" value="KAJ8918841.1"/>
    <property type="molecule type" value="Genomic_DNA"/>
</dbReference>